<accession>A0A6A6V624</accession>
<protein>
    <recommendedName>
        <fullName evidence="4">Glycoside hydrolase family 18 protein</fullName>
    </recommendedName>
</protein>
<feature type="signal peptide" evidence="1">
    <location>
        <begin position="1"/>
        <end position="16"/>
    </location>
</feature>
<evidence type="ECO:0008006" key="4">
    <source>
        <dbReference type="Google" id="ProtNLM"/>
    </source>
</evidence>
<reference evidence="2" key="1">
    <citation type="journal article" date="2020" name="Stud. Mycol.">
        <title>101 Dothideomycetes genomes: a test case for predicting lifestyles and emergence of pathogens.</title>
        <authorList>
            <person name="Haridas S."/>
            <person name="Albert R."/>
            <person name="Binder M."/>
            <person name="Bloem J."/>
            <person name="Labutti K."/>
            <person name="Salamov A."/>
            <person name="Andreopoulos B."/>
            <person name="Baker S."/>
            <person name="Barry K."/>
            <person name="Bills G."/>
            <person name="Bluhm B."/>
            <person name="Cannon C."/>
            <person name="Castanera R."/>
            <person name="Culley D."/>
            <person name="Daum C."/>
            <person name="Ezra D."/>
            <person name="Gonzalez J."/>
            <person name="Henrissat B."/>
            <person name="Kuo A."/>
            <person name="Liang C."/>
            <person name="Lipzen A."/>
            <person name="Lutzoni F."/>
            <person name="Magnuson J."/>
            <person name="Mondo S."/>
            <person name="Nolan M."/>
            <person name="Ohm R."/>
            <person name="Pangilinan J."/>
            <person name="Park H.-J."/>
            <person name="Ramirez L."/>
            <person name="Alfaro M."/>
            <person name="Sun H."/>
            <person name="Tritt A."/>
            <person name="Yoshinaga Y."/>
            <person name="Zwiers L.-H."/>
            <person name="Turgeon B."/>
            <person name="Goodwin S."/>
            <person name="Spatafora J."/>
            <person name="Crous P."/>
            <person name="Grigoriev I."/>
        </authorList>
    </citation>
    <scope>NUCLEOTIDE SEQUENCE</scope>
    <source>
        <strain evidence="2">CBS 119925</strain>
    </source>
</reference>
<keyword evidence="3" id="KW-1185">Reference proteome</keyword>
<dbReference type="AlphaFoldDB" id="A0A6A6V624"/>
<dbReference type="Proteomes" id="UP000799440">
    <property type="component" value="Unassembled WGS sequence"/>
</dbReference>
<sequence length="168" mass="19621">MKPTTLLWLLPTLAIAHDDPASKMPLCAPDNISWPTREEFNKVAENFCNNTFKRLGGLDKGYWVGWGYDRDFYPLKTFDSPSDRNKKRLYAFEIAMNTETWPAQQIKYQDCLDAFQKDHPETIKMSPCYVQRDGKNIELVPDLAYYIHKEGYGDVWLYAFPGWIVQKP</sequence>
<gene>
    <name evidence="2" type="ORF">M011DRAFT_469727</name>
</gene>
<evidence type="ECO:0000256" key="1">
    <source>
        <dbReference type="SAM" id="SignalP"/>
    </source>
</evidence>
<name>A0A6A6V624_9PLEO</name>
<keyword evidence="1" id="KW-0732">Signal</keyword>
<evidence type="ECO:0000313" key="3">
    <source>
        <dbReference type="Proteomes" id="UP000799440"/>
    </source>
</evidence>
<feature type="chain" id="PRO_5025347801" description="Glycoside hydrolase family 18 protein" evidence="1">
    <location>
        <begin position="17"/>
        <end position="168"/>
    </location>
</feature>
<evidence type="ECO:0000313" key="2">
    <source>
        <dbReference type="EMBL" id="KAF2745346.1"/>
    </source>
</evidence>
<organism evidence="2 3">
    <name type="scientific">Sporormia fimetaria CBS 119925</name>
    <dbReference type="NCBI Taxonomy" id="1340428"/>
    <lineage>
        <taxon>Eukaryota</taxon>
        <taxon>Fungi</taxon>
        <taxon>Dikarya</taxon>
        <taxon>Ascomycota</taxon>
        <taxon>Pezizomycotina</taxon>
        <taxon>Dothideomycetes</taxon>
        <taxon>Pleosporomycetidae</taxon>
        <taxon>Pleosporales</taxon>
        <taxon>Sporormiaceae</taxon>
        <taxon>Sporormia</taxon>
    </lineage>
</organism>
<proteinExistence type="predicted"/>
<dbReference type="EMBL" id="MU006583">
    <property type="protein sequence ID" value="KAF2745346.1"/>
    <property type="molecule type" value="Genomic_DNA"/>
</dbReference>